<dbReference type="AlphaFoldDB" id="A6G8T7"/>
<dbReference type="OrthoDB" id="5496034at2"/>
<dbReference type="GO" id="GO:0009055">
    <property type="term" value="F:electron transfer activity"/>
    <property type="evidence" value="ECO:0007669"/>
    <property type="project" value="InterPro"/>
</dbReference>
<evidence type="ECO:0000256" key="1">
    <source>
        <dbReference type="ARBA" id="ARBA00022617"/>
    </source>
</evidence>
<evidence type="ECO:0000256" key="7">
    <source>
        <dbReference type="SAM" id="MobiDB-lite"/>
    </source>
</evidence>
<dbReference type="Gene3D" id="1.10.760.10">
    <property type="entry name" value="Cytochrome c-like domain"/>
    <property type="match status" value="1"/>
</dbReference>
<dbReference type="eggNOG" id="COG1858">
    <property type="taxonomic scope" value="Bacteria"/>
</dbReference>
<dbReference type="GO" id="GO:0046872">
    <property type="term" value="F:metal ion binding"/>
    <property type="evidence" value="ECO:0007669"/>
    <property type="project" value="UniProtKB-KW"/>
</dbReference>
<feature type="region of interest" description="Disordered" evidence="7">
    <location>
        <begin position="13"/>
        <end position="35"/>
    </location>
</feature>
<keyword evidence="5 6" id="KW-0408">Iron</keyword>
<keyword evidence="1 6" id="KW-0349">Heme</keyword>
<dbReference type="PROSITE" id="PS51007">
    <property type="entry name" value="CYTC"/>
    <property type="match status" value="1"/>
</dbReference>
<evidence type="ECO:0000313" key="9">
    <source>
        <dbReference type="EMBL" id="EDM77747.1"/>
    </source>
</evidence>
<dbReference type="PANTHER" id="PTHR30600">
    <property type="entry name" value="CYTOCHROME C PEROXIDASE-RELATED"/>
    <property type="match status" value="1"/>
</dbReference>
<dbReference type="GO" id="GO:0020037">
    <property type="term" value="F:heme binding"/>
    <property type="evidence" value="ECO:0007669"/>
    <property type="project" value="InterPro"/>
</dbReference>
<dbReference type="GO" id="GO:0004130">
    <property type="term" value="F:cytochrome-c peroxidase activity"/>
    <property type="evidence" value="ECO:0007669"/>
    <property type="project" value="TreeGrafter"/>
</dbReference>
<proteinExistence type="predicted"/>
<dbReference type="Gene3D" id="2.130.10.10">
    <property type="entry name" value="YVTN repeat-like/Quinoprotein amine dehydrogenase"/>
    <property type="match status" value="1"/>
</dbReference>
<dbReference type="STRING" id="391625.PPSIR1_38821"/>
<dbReference type="InterPro" id="IPR009056">
    <property type="entry name" value="Cyt_c-like_dom"/>
</dbReference>
<keyword evidence="4" id="KW-0560">Oxidoreductase</keyword>
<accession>A6G8T7</accession>
<dbReference type="InterPro" id="IPR015943">
    <property type="entry name" value="WD40/YVTN_repeat-like_dom_sf"/>
</dbReference>
<dbReference type="SUPFAM" id="SSF101898">
    <property type="entry name" value="NHL repeat"/>
    <property type="match status" value="1"/>
</dbReference>
<dbReference type="PANTHER" id="PTHR30600:SF10">
    <property type="entry name" value="BLL6722 PROTEIN"/>
    <property type="match status" value="1"/>
</dbReference>
<sequence>MIASALIGVGACGAPAPSSSAVEREPEPEPASVHERTRAALEAWEEGVREATDFAAIPASDSRFGADPHRIVALPGDEGSPRFAVLERGHDQLSLVDAHGQVLSRAPTVHQPTSLVAIDGALWVAGLGDARLDRFTLDGDALQAATPASRPLPAGASIRDATLDASGALWLADEGSHRLLELAPRGDDPPREHPSCRGPLQLEALGEGLIHSCLLAHRVHTEALDITHDGPIWAFALAPPPGPERVALVGVEDHPLERAEGGFGYIDSFLFVRELSEGRLLAAVNLSAHGVVTPKWVRWLSPTRVAVTGYASDVWLELEWATPDCAGEPTVSSRPWLPGTTDVAALPEGRGWLATNALFDALVRVELDDAGTWTEAPEPIFLDAAAPQVDERSFEERLGELLVFTTAMAPRNDAEGKRSRFTCEACHFEGRGDGRVHFTGREREGQRVHARSKAILGLFPNRPHFSRALDRTLATMVHAEFRVANRFSADPDYREGWFTLDADELPWLAQVPGWSAPVDPPALRRALMRFFMRASMPQNPRARGRSGYTELEREGAEAFAARCEGCHQARLVTDDPSTRQDFERWEALIFAEPTGSSIVWASEAYAQTSIGPWVHDEGARVASLRRLNLIWPYFTTGEAESLEAVVEGVRVGDDGAVDHDLGALEPNDPRGLGVAEREALVAFLRLL</sequence>
<gene>
    <name evidence="9" type="ORF">PPSIR1_38821</name>
</gene>
<evidence type="ECO:0000256" key="3">
    <source>
        <dbReference type="ARBA" id="ARBA00022729"/>
    </source>
</evidence>
<evidence type="ECO:0000256" key="6">
    <source>
        <dbReference type="PROSITE-ProRule" id="PRU00433"/>
    </source>
</evidence>
<dbReference type="InterPro" id="IPR051395">
    <property type="entry name" value="Cytochrome_c_Peroxidase/MauG"/>
</dbReference>
<name>A6G8T7_9BACT</name>
<keyword evidence="3" id="KW-0732">Signal</keyword>
<dbReference type="InterPro" id="IPR036909">
    <property type="entry name" value="Cyt_c-like_dom_sf"/>
</dbReference>
<organism evidence="9 10">
    <name type="scientific">Plesiocystis pacifica SIR-1</name>
    <dbReference type="NCBI Taxonomy" id="391625"/>
    <lineage>
        <taxon>Bacteria</taxon>
        <taxon>Pseudomonadati</taxon>
        <taxon>Myxococcota</taxon>
        <taxon>Polyangia</taxon>
        <taxon>Nannocystales</taxon>
        <taxon>Nannocystaceae</taxon>
        <taxon>Plesiocystis</taxon>
    </lineage>
</organism>
<evidence type="ECO:0000313" key="10">
    <source>
        <dbReference type="Proteomes" id="UP000005801"/>
    </source>
</evidence>
<evidence type="ECO:0000256" key="2">
    <source>
        <dbReference type="ARBA" id="ARBA00022723"/>
    </source>
</evidence>
<dbReference type="SUPFAM" id="SSF46626">
    <property type="entry name" value="Cytochrome c"/>
    <property type="match status" value="1"/>
</dbReference>
<comment type="caution">
    <text evidence="9">The sequence shown here is derived from an EMBL/GenBank/DDBJ whole genome shotgun (WGS) entry which is preliminary data.</text>
</comment>
<feature type="domain" description="Cytochrome c" evidence="8">
    <location>
        <begin position="550"/>
        <end position="687"/>
    </location>
</feature>
<evidence type="ECO:0000256" key="5">
    <source>
        <dbReference type="ARBA" id="ARBA00023004"/>
    </source>
</evidence>
<reference evidence="9 10" key="1">
    <citation type="submission" date="2007-06" db="EMBL/GenBank/DDBJ databases">
        <authorList>
            <person name="Shimkets L."/>
            <person name="Ferriera S."/>
            <person name="Johnson J."/>
            <person name="Kravitz S."/>
            <person name="Beeson K."/>
            <person name="Sutton G."/>
            <person name="Rogers Y.-H."/>
            <person name="Friedman R."/>
            <person name="Frazier M."/>
            <person name="Venter J.C."/>
        </authorList>
    </citation>
    <scope>NUCLEOTIDE SEQUENCE [LARGE SCALE GENOMIC DNA]</scope>
    <source>
        <strain evidence="9 10">SIR-1</strain>
    </source>
</reference>
<protein>
    <recommendedName>
        <fullName evidence="8">Cytochrome c domain-containing protein</fullName>
    </recommendedName>
</protein>
<evidence type="ECO:0000256" key="4">
    <source>
        <dbReference type="ARBA" id="ARBA00023002"/>
    </source>
</evidence>
<keyword evidence="2 6" id="KW-0479">Metal-binding</keyword>
<evidence type="ECO:0000259" key="8">
    <source>
        <dbReference type="PROSITE" id="PS51007"/>
    </source>
</evidence>
<dbReference type="Proteomes" id="UP000005801">
    <property type="component" value="Unassembled WGS sequence"/>
</dbReference>
<feature type="compositionally biased region" description="Basic and acidic residues" evidence="7">
    <location>
        <begin position="22"/>
        <end position="35"/>
    </location>
</feature>
<keyword evidence="10" id="KW-1185">Reference proteome</keyword>
<dbReference type="EMBL" id="ABCS01000041">
    <property type="protein sequence ID" value="EDM77747.1"/>
    <property type="molecule type" value="Genomic_DNA"/>
</dbReference>